<feature type="transmembrane region" description="Helical" evidence="1">
    <location>
        <begin position="68"/>
        <end position="87"/>
    </location>
</feature>
<dbReference type="Proteomes" id="UP000248146">
    <property type="component" value="Unassembled WGS sequence"/>
</dbReference>
<accession>A0A2V4KPF4</accession>
<gene>
    <name evidence="2" type="ORF">DMO17_12705</name>
</gene>
<sequence>MLQILLLSAAAVLSFMMLHEVAVMVAADHGRSVRGGVGWGITVQLALYLFGAWVLVQNVAALRWPSRRLHLFLAAWLTFAVLLTLLANPFGPWAHPYRFLLLQLCALAGFALSLAGQCLWPLRPPVRQGFAR</sequence>
<feature type="transmembrane region" description="Helical" evidence="1">
    <location>
        <begin position="99"/>
        <end position="122"/>
    </location>
</feature>
<organism evidence="2 3">
    <name type="scientific">Aquipseudomonas alcaligenes</name>
    <name type="common">Pseudomonas alcaligenes</name>
    <dbReference type="NCBI Taxonomy" id="43263"/>
    <lineage>
        <taxon>Bacteria</taxon>
        <taxon>Pseudomonadati</taxon>
        <taxon>Pseudomonadota</taxon>
        <taxon>Gammaproteobacteria</taxon>
        <taxon>Pseudomonadales</taxon>
        <taxon>Pseudomonadaceae</taxon>
        <taxon>Aquipseudomonas</taxon>
    </lineage>
</organism>
<dbReference type="EMBL" id="QJRX01000006">
    <property type="protein sequence ID" value="PYC23505.1"/>
    <property type="molecule type" value="Genomic_DNA"/>
</dbReference>
<keyword evidence="1" id="KW-0472">Membrane</keyword>
<dbReference type="AlphaFoldDB" id="A0A2V4KPF4"/>
<keyword evidence="1" id="KW-0812">Transmembrane</keyword>
<name>A0A2V4KPF4_AQUAC</name>
<evidence type="ECO:0000313" key="3">
    <source>
        <dbReference type="Proteomes" id="UP000248146"/>
    </source>
</evidence>
<dbReference type="RefSeq" id="WP_110682855.1">
    <property type="nucleotide sequence ID" value="NZ_QJRX01000006.1"/>
</dbReference>
<protein>
    <submittedName>
        <fullName evidence="2">Uncharacterized protein</fullName>
    </submittedName>
</protein>
<dbReference type="OrthoDB" id="6902591at2"/>
<comment type="caution">
    <text evidence="2">The sequence shown here is derived from an EMBL/GenBank/DDBJ whole genome shotgun (WGS) entry which is preliminary data.</text>
</comment>
<reference evidence="2 3" key="1">
    <citation type="submission" date="2018-06" db="EMBL/GenBank/DDBJ databases">
        <title>Pseudomonas diversity within urban Lake Michigan freshwaters.</title>
        <authorList>
            <person name="Batrich M."/>
            <person name="Hatzopoulos T."/>
            <person name="Putonti C."/>
        </authorList>
    </citation>
    <scope>NUCLEOTIDE SEQUENCE [LARGE SCALE GENOMIC DNA]</scope>
    <source>
        <strain evidence="2 3">MB-090714</strain>
    </source>
</reference>
<proteinExistence type="predicted"/>
<evidence type="ECO:0000313" key="2">
    <source>
        <dbReference type="EMBL" id="PYC23505.1"/>
    </source>
</evidence>
<evidence type="ECO:0000256" key="1">
    <source>
        <dbReference type="SAM" id="Phobius"/>
    </source>
</evidence>
<keyword evidence="1" id="KW-1133">Transmembrane helix</keyword>
<feature type="transmembrane region" description="Helical" evidence="1">
    <location>
        <begin position="37"/>
        <end position="56"/>
    </location>
</feature>